<evidence type="ECO:0000313" key="3">
    <source>
        <dbReference type="Proteomes" id="UP000063699"/>
    </source>
</evidence>
<protein>
    <submittedName>
        <fullName evidence="2">Uncharacterized protein</fullName>
    </submittedName>
</protein>
<organism evidence="2 3">
    <name type="scientific">Kibdelosporangium phytohabitans</name>
    <dbReference type="NCBI Taxonomy" id="860235"/>
    <lineage>
        <taxon>Bacteria</taxon>
        <taxon>Bacillati</taxon>
        <taxon>Actinomycetota</taxon>
        <taxon>Actinomycetes</taxon>
        <taxon>Pseudonocardiales</taxon>
        <taxon>Pseudonocardiaceae</taxon>
        <taxon>Kibdelosporangium</taxon>
    </lineage>
</organism>
<name>A0A0N9I472_9PSEU</name>
<dbReference type="EMBL" id="CP012752">
    <property type="protein sequence ID" value="ALG12673.1"/>
    <property type="molecule type" value="Genomic_DNA"/>
</dbReference>
<dbReference type="KEGG" id="kphy:AOZ06_42665"/>
<evidence type="ECO:0000313" key="2">
    <source>
        <dbReference type="EMBL" id="ALG12673.1"/>
    </source>
</evidence>
<proteinExistence type="predicted"/>
<evidence type="ECO:0000256" key="1">
    <source>
        <dbReference type="SAM" id="MobiDB-lite"/>
    </source>
</evidence>
<feature type="compositionally biased region" description="Basic and acidic residues" evidence="1">
    <location>
        <begin position="75"/>
        <end position="85"/>
    </location>
</feature>
<reference evidence="2 3" key="1">
    <citation type="submission" date="2015-07" db="EMBL/GenBank/DDBJ databases">
        <title>Genome sequencing of Kibdelosporangium phytohabitans.</title>
        <authorList>
            <person name="Qin S."/>
            <person name="Xing K."/>
        </authorList>
    </citation>
    <scope>NUCLEOTIDE SEQUENCE [LARGE SCALE GENOMIC DNA]</scope>
    <source>
        <strain evidence="2 3">KLBMP1111</strain>
    </source>
</reference>
<feature type="region of interest" description="Disordered" evidence="1">
    <location>
        <begin position="75"/>
        <end position="116"/>
    </location>
</feature>
<gene>
    <name evidence="2" type="ORF">AOZ06_42665</name>
</gene>
<dbReference type="Proteomes" id="UP000063699">
    <property type="component" value="Chromosome"/>
</dbReference>
<accession>A0A0N9I472</accession>
<dbReference type="AlphaFoldDB" id="A0A0N9I472"/>
<sequence length="116" mass="11738">MWTAGSAVFPVIESSSSHLVGAKQYNGDEKQPLDEIPGLVPIGLAKRSVVGSNHIVSWVGRPGGRDQDRVVELDRAGESAVEGRQHPQSVGAEGSGEAGALAGGGGLAVGAGGQQR</sequence>
<feature type="compositionally biased region" description="Gly residues" evidence="1">
    <location>
        <begin position="93"/>
        <end position="116"/>
    </location>
</feature>
<keyword evidence="3" id="KW-1185">Reference proteome</keyword>